<evidence type="ECO:0000313" key="1">
    <source>
        <dbReference type="EMBL" id="KAK0060611.1"/>
    </source>
</evidence>
<evidence type="ECO:0000313" key="2">
    <source>
        <dbReference type="Proteomes" id="UP001233172"/>
    </source>
</evidence>
<gene>
    <name evidence="1" type="ORF">Bpfe_009799</name>
</gene>
<reference evidence="1" key="1">
    <citation type="journal article" date="2023" name="PLoS Negl. Trop. Dis.">
        <title>A genome sequence for Biomphalaria pfeifferi, the major vector snail for the human-infecting parasite Schistosoma mansoni.</title>
        <authorList>
            <person name="Bu L."/>
            <person name="Lu L."/>
            <person name="Laidemitt M.R."/>
            <person name="Zhang S.M."/>
            <person name="Mutuku M."/>
            <person name="Mkoji G."/>
            <person name="Steinauer M."/>
            <person name="Loker E.S."/>
        </authorList>
    </citation>
    <scope>NUCLEOTIDE SEQUENCE</scope>
    <source>
        <strain evidence="1">KasaAsao</strain>
    </source>
</reference>
<reference evidence="1" key="2">
    <citation type="submission" date="2023-04" db="EMBL/GenBank/DDBJ databases">
        <authorList>
            <person name="Bu L."/>
            <person name="Lu L."/>
            <person name="Laidemitt M.R."/>
            <person name="Zhang S.M."/>
            <person name="Mutuku M."/>
            <person name="Mkoji G."/>
            <person name="Steinauer M."/>
            <person name="Loker E.S."/>
        </authorList>
    </citation>
    <scope>NUCLEOTIDE SEQUENCE</scope>
    <source>
        <strain evidence="1">KasaAsao</strain>
        <tissue evidence="1">Whole Snail</tissue>
    </source>
</reference>
<comment type="caution">
    <text evidence="1">The sequence shown here is derived from an EMBL/GenBank/DDBJ whole genome shotgun (WGS) entry which is preliminary data.</text>
</comment>
<dbReference type="EMBL" id="JASAOG010000034">
    <property type="protein sequence ID" value="KAK0060611.1"/>
    <property type="molecule type" value="Genomic_DNA"/>
</dbReference>
<dbReference type="Proteomes" id="UP001233172">
    <property type="component" value="Unassembled WGS sequence"/>
</dbReference>
<accession>A0AAD8BTK1</accession>
<dbReference type="AlphaFoldDB" id="A0AAD8BTK1"/>
<feature type="non-terminal residue" evidence="1">
    <location>
        <position position="82"/>
    </location>
</feature>
<keyword evidence="2" id="KW-1185">Reference proteome</keyword>
<protein>
    <submittedName>
        <fullName evidence="1">Uncharacterized protein</fullName>
    </submittedName>
</protein>
<name>A0AAD8BTK1_BIOPF</name>
<proteinExistence type="predicted"/>
<organism evidence="1 2">
    <name type="scientific">Biomphalaria pfeifferi</name>
    <name type="common">Bloodfluke planorb</name>
    <name type="synonym">Freshwater snail</name>
    <dbReference type="NCBI Taxonomy" id="112525"/>
    <lineage>
        <taxon>Eukaryota</taxon>
        <taxon>Metazoa</taxon>
        <taxon>Spiralia</taxon>
        <taxon>Lophotrochozoa</taxon>
        <taxon>Mollusca</taxon>
        <taxon>Gastropoda</taxon>
        <taxon>Heterobranchia</taxon>
        <taxon>Euthyneura</taxon>
        <taxon>Panpulmonata</taxon>
        <taxon>Hygrophila</taxon>
        <taxon>Lymnaeoidea</taxon>
        <taxon>Planorbidae</taxon>
        <taxon>Biomphalaria</taxon>
    </lineage>
</organism>
<sequence length="82" mass="9104">MRLQAHQGNDVRGVRLSVPCVISNKNGAASKPDFFFCSRSNRTFEHECALLLDAERDTADILRSGSRIAAVTWGTIVLKTFH</sequence>